<dbReference type="CDD" id="cd18876">
    <property type="entry name" value="NUDIX_Hydrolase"/>
    <property type="match status" value="1"/>
</dbReference>
<keyword evidence="2 5" id="KW-0378">Hydrolase</keyword>
<dbReference type="PROSITE" id="PS51462">
    <property type="entry name" value="NUDIX"/>
    <property type="match status" value="1"/>
</dbReference>
<feature type="domain" description="Nudix hydrolase" evidence="4">
    <location>
        <begin position="11"/>
        <end position="142"/>
    </location>
</feature>
<proteinExistence type="predicted"/>
<name>A0ABN2PW58_9ACTN</name>
<dbReference type="SUPFAM" id="SSF55811">
    <property type="entry name" value="Nudix"/>
    <property type="match status" value="1"/>
</dbReference>
<keyword evidence="6" id="KW-1185">Reference proteome</keyword>
<comment type="cofactor">
    <cofactor evidence="1">
        <name>Mg(2+)</name>
        <dbReference type="ChEBI" id="CHEBI:18420"/>
    </cofactor>
</comment>
<evidence type="ECO:0000256" key="3">
    <source>
        <dbReference type="ARBA" id="ARBA00022842"/>
    </source>
</evidence>
<accession>A0ABN2PW58</accession>
<dbReference type="InterPro" id="IPR015797">
    <property type="entry name" value="NUDIX_hydrolase-like_dom_sf"/>
</dbReference>
<dbReference type="InterPro" id="IPR020084">
    <property type="entry name" value="NUDIX_hydrolase_CS"/>
</dbReference>
<evidence type="ECO:0000256" key="1">
    <source>
        <dbReference type="ARBA" id="ARBA00001946"/>
    </source>
</evidence>
<comment type="caution">
    <text evidence="5">The sequence shown here is derived from an EMBL/GenBank/DDBJ whole genome shotgun (WGS) entry which is preliminary data.</text>
</comment>
<dbReference type="Pfam" id="PF00293">
    <property type="entry name" value="NUDIX"/>
    <property type="match status" value="1"/>
</dbReference>
<dbReference type="Gene3D" id="3.90.79.10">
    <property type="entry name" value="Nucleoside Triphosphate Pyrophosphohydrolase"/>
    <property type="match status" value="1"/>
</dbReference>
<evidence type="ECO:0000313" key="6">
    <source>
        <dbReference type="Proteomes" id="UP001501303"/>
    </source>
</evidence>
<dbReference type="PANTHER" id="PTHR43046">
    <property type="entry name" value="GDP-MANNOSE MANNOSYL HYDROLASE"/>
    <property type="match status" value="1"/>
</dbReference>
<evidence type="ECO:0000256" key="2">
    <source>
        <dbReference type="ARBA" id="ARBA00022801"/>
    </source>
</evidence>
<dbReference type="PROSITE" id="PS00893">
    <property type="entry name" value="NUDIX_BOX"/>
    <property type="match status" value="1"/>
</dbReference>
<keyword evidence="3" id="KW-0460">Magnesium</keyword>
<evidence type="ECO:0000259" key="4">
    <source>
        <dbReference type="PROSITE" id="PS51462"/>
    </source>
</evidence>
<evidence type="ECO:0000313" key="5">
    <source>
        <dbReference type="EMBL" id="GAA1935017.1"/>
    </source>
</evidence>
<organism evidence="5 6">
    <name type="scientific">Streptomyces sodiiphilus</name>
    <dbReference type="NCBI Taxonomy" id="226217"/>
    <lineage>
        <taxon>Bacteria</taxon>
        <taxon>Bacillati</taxon>
        <taxon>Actinomycetota</taxon>
        <taxon>Actinomycetes</taxon>
        <taxon>Kitasatosporales</taxon>
        <taxon>Streptomycetaceae</taxon>
        <taxon>Streptomyces</taxon>
    </lineage>
</organism>
<dbReference type="GO" id="GO:0016787">
    <property type="term" value="F:hydrolase activity"/>
    <property type="evidence" value="ECO:0007669"/>
    <property type="project" value="UniProtKB-KW"/>
</dbReference>
<dbReference type="InterPro" id="IPR000086">
    <property type="entry name" value="NUDIX_hydrolase_dom"/>
</dbReference>
<gene>
    <name evidence="5" type="ORF">GCM10009716_47570</name>
</gene>
<sequence>MHNESDFTSPPDRRVGGLALFRNGTGAVLLVEKKYRTGLARWGLVGGSAKPGEPAAIACQREILEETGLKVVPERLLAVHYMPAAPPVREGFNFVFDAGILPDDTAITLPEDELASYGWAAPDELPGLVAPYTGWRITSALNALAGGPVRELVGHPPDDWHTLAA</sequence>
<dbReference type="Proteomes" id="UP001501303">
    <property type="component" value="Unassembled WGS sequence"/>
</dbReference>
<dbReference type="RefSeq" id="WP_344266574.1">
    <property type="nucleotide sequence ID" value="NZ_BAAAMJ010000082.1"/>
</dbReference>
<protein>
    <submittedName>
        <fullName evidence="5">NUDIX hydrolase</fullName>
    </submittedName>
</protein>
<reference evidence="5 6" key="1">
    <citation type="journal article" date="2019" name="Int. J. Syst. Evol. Microbiol.">
        <title>The Global Catalogue of Microorganisms (GCM) 10K type strain sequencing project: providing services to taxonomists for standard genome sequencing and annotation.</title>
        <authorList>
            <consortium name="The Broad Institute Genomics Platform"/>
            <consortium name="The Broad Institute Genome Sequencing Center for Infectious Disease"/>
            <person name="Wu L."/>
            <person name="Ma J."/>
        </authorList>
    </citation>
    <scope>NUCLEOTIDE SEQUENCE [LARGE SCALE GENOMIC DNA]</scope>
    <source>
        <strain evidence="5 6">JCM 13581</strain>
    </source>
</reference>
<dbReference type="EMBL" id="BAAAMJ010000082">
    <property type="protein sequence ID" value="GAA1935017.1"/>
    <property type="molecule type" value="Genomic_DNA"/>
</dbReference>
<dbReference type="PANTHER" id="PTHR43046:SF12">
    <property type="entry name" value="GDP-MANNOSE MANNOSYL HYDROLASE"/>
    <property type="match status" value="1"/>
</dbReference>